<organism evidence="1 2">
    <name type="scientific">Citrus clementina</name>
    <name type="common">Clementine</name>
    <name type="synonym">Citrus deliciosa x Citrus sinensis</name>
    <dbReference type="NCBI Taxonomy" id="85681"/>
    <lineage>
        <taxon>Eukaryota</taxon>
        <taxon>Viridiplantae</taxon>
        <taxon>Streptophyta</taxon>
        <taxon>Embryophyta</taxon>
        <taxon>Tracheophyta</taxon>
        <taxon>Spermatophyta</taxon>
        <taxon>Magnoliopsida</taxon>
        <taxon>eudicotyledons</taxon>
        <taxon>Gunneridae</taxon>
        <taxon>Pentapetalae</taxon>
        <taxon>rosids</taxon>
        <taxon>malvids</taxon>
        <taxon>Sapindales</taxon>
        <taxon>Rutaceae</taxon>
        <taxon>Aurantioideae</taxon>
        <taxon>Citrus</taxon>
    </lineage>
</organism>
<dbReference type="Gramene" id="ESR54443">
    <property type="protein sequence ID" value="ESR54443"/>
    <property type="gene ID" value="CICLE_v10023080mg"/>
</dbReference>
<keyword evidence="2" id="KW-1185">Reference proteome</keyword>
<reference evidence="1 2" key="1">
    <citation type="submission" date="2013-10" db="EMBL/GenBank/DDBJ databases">
        <authorList>
            <consortium name="International Citrus Genome Consortium"/>
            <person name="Jenkins J."/>
            <person name="Schmutz J."/>
            <person name="Prochnik S."/>
            <person name="Rokhsar D."/>
            <person name="Gmitter F."/>
            <person name="Ollitrault P."/>
            <person name="Machado M."/>
            <person name="Talon M."/>
            <person name="Wincker P."/>
            <person name="Jaillon O."/>
            <person name="Morgante M."/>
        </authorList>
    </citation>
    <scope>NUCLEOTIDE SEQUENCE</scope>
    <source>
        <strain evidence="2">cv. Clemenules</strain>
    </source>
</reference>
<dbReference type="Proteomes" id="UP000030687">
    <property type="component" value="Unassembled WGS sequence"/>
</dbReference>
<dbReference type="InParanoid" id="V4T2L8"/>
<accession>V4T2L8</accession>
<evidence type="ECO:0000313" key="1">
    <source>
        <dbReference type="EMBL" id="ESR54443.1"/>
    </source>
</evidence>
<gene>
    <name evidence="1" type="ORF">CICLE_v10023080mg</name>
</gene>
<dbReference type="KEGG" id="cic:CICLE_v10023080mg"/>
<sequence>MQCAKRTLKDTLYVKFIVNPDLILEFLIYSVKYFRYTITLYVKFIDNPDLILEFLIYSVKYFRHSITNHLQKLPGTTPLRMKIKEAMHK</sequence>
<dbReference type="EMBL" id="KI536661">
    <property type="protein sequence ID" value="ESR54443.1"/>
    <property type="molecule type" value="Genomic_DNA"/>
</dbReference>
<name>V4T2L8_CITCL</name>
<proteinExistence type="predicted"/>
<dbReference type="AlphaFoldDB" id="V4T2L8"/>
<protein>
    <submittedName>
        <fullName evidence="1">Uncharacterized protein</fullName>
    </submittedName>
</protein>
<evidence type="ECO:0000313" key="2">
    <source>
        <dbReference type="Proteomes" id="UP000030687"/>
    </source>
</evidence>